<keyword evidence="3 5" id="KW-0285">Flavoprotein</keyword>
<dbReference type="InterPro" id="IPR007867">
    <property type="entry name" value="GMC_OxRtase_C"/>
</dbReference>
<reference evidence="9" key="1">
    <citation type="journal article" date="2019" name="Int. J. Syst. Evol. Microbiol.">
        <title>The Global Catalogue of Microorganisms (GCM) 10K type strain sequencing project: providing services to taxonomists for standard genome sequencing and annotation.</title>
        <authorList>
            <consortium name="The Broad Institute Genomics Platform"/>
            <consortium name="The Broad Institute Genome Sequencing Center for Infectious Disease"/>
            <person name="Wu L."/>
            <person name="Ma J."/>
        </authorList>
    </citation>
    <scope>NUCLEOTIDE SEQUENCE [LARGE SCALE GENOMIC DNA]</scope>
    <source>
        <strain evidence="9">KCTC 52165</strain>
    </source>
</reference>
<dbReference type="InterPro" id="IPR000172">
    <property type="entry name" value="GMC_OxRdtase_N"/>
</dbReference>
<keyword evidence="9" id="KW-1185">Reference proteome</keyword>
<feature type="domain" description="Glucose-methanol-choline oxidoreductase N-terminal" evidence="6">
    <location>
        <begin position="81"/>
        <end position="104"/>
    </location>
</feature>
<accession>A0ABV7KFK1</accession>
<evidence type="ECO:0000256" key="1">
    <source>
        <dbReference type="ARBA" id="ARBA00001974"/>
    </source>
</evidence>
<dbReference type="InterPro" id="IPR036188">
    <property type="entry name" value="FAD/NAD-bd_sf"/>
</dbReference>
<dbReference type="Proteomes" id="UP001595583">
    <property type="component" value="Unassembled WGS sequence"/>
</dbReference>
<evidence type="ECO:0000259" key="6">
    <source>
        <dbReference type="PROSITE" id="PS00623"/>
    </source>
</evidence>
<dbReference type="PIRSF" id="PIRSF000137">
    <property type="entry name" value="Alcohol_oxidase"/>
    <property type="match status" value="1"/>
</dbReference>
<feature type="domain" description="Glucose-methanol-choline oxidoreductase N-terminal" evidence="7">
    <location>
        <begin position="253"/>
        <end position="267"/>
    </location>
</feature>
<dbReference type="Gene3D" id="3.30.560.10">
    <property type="entry name" value="Glucose Oxidase, domain 3"/>
    <property type="match status" value="1"/>
</dbReference>
<evidence type="ECO:0000256" key="5">
    <source>
        <dbReference type="RuleBase" id="RU003968"/>
    </source>
</evidence>
<dbReference type="Pfam" id="PF05199">
    <property type="entry name" value="GMC_oxred_C"/>
    <property type="match status" value="1"/>
</dbReference>
<dbReference type="PROSITE" id="PS00623">
    <property type="entry name" value="GMC_OXRED_1"/>
    <property type="match status" value="1"/>
</dbReference>
<dbReference type="InterPro" id="IPR012132">
    <property type="entry name" value="GMC_OxRdtase"/>
</dbReference>
<evidence type="ECO:0000313" key="8">
    <source>
        <dbReference type="EMBL" id="MFC3205947.1"/>
    </source>
</evidence>
<gene>
    <name evidence="8" type="ORF">ACFOHJ_06970</name>
</gene>
<evidence type="ECO:0000259" key="7">
    <source>
        <dbReference type="PROSITE" id="PS00624"/>
    </source>
</evidence>
<keyword evidence="4 5" id="KW-0274">FAD</keyword>
<comment type="caution">
    <text evidence="8">The sequence shown here is derived from an EMBL/GenBank/DDBJ whole genome shotgun (WGS) entry which is preliminary data.</text>
</comment>
<dbReference type="Pfam" id="PF00732">
    <property type="entry name" value="GMC_oxred_N"/>
    <property type="match status" value="1"/>
</dbReference>
<dbReference type="PANTHER" id="PTHR11552">
    <property type="entry name" value="GLUCOSE-METHANOL-CHOLINE GMC OXIDOREDUCTASE"/>
    <property type="match status" value="1"/>
</dbReference>
<dbReference type="SUPFAM" id="SSF54373">
    <property type="entry name" value="FAD-linked reductases, C-terminal domain"/>
    <property type="match status" value="1"/>
</dbReference>
<proteinExistence type="inferred from homology"/>
<organism evidence="8 9">
    <name type="scientific">Aquamicrobium soli</name>
    <dbReference type="NCBI Taxonomy" id="1811518"/>
    <lineage>
        <taxon>Bacteria</taxon>
        <taxon>Pseudomonadati</taxon>
        <taxon>Pseudomonadota</taxon>
        <taxon>Alphaproteobacteria</taxon>
        <taxon>Hyphomicrobiales</taxon>
        <taxon>Phyllobacteriaceae</taxon>
        <taxon>Aquamicrobium</taxon>
    </lineage>
</organism>
<dbReference type="EMBL" id="JBHRTK010000009">
    <property type="protein sequence ID" value="MFC3205947.1"/>
    <property type="molecule type" value="Genomic_DNA"/>
</dbReference>
<evidence type="ECO:0000256" key="2">
    <source>
        <dbReference type="ARBA" id="ARBA00010790"/>
    </source>
</evidence>
<evidence type="ECO:0000313" key="9">
    <source>
        <dbReference type="Proteomes" id="UP001595583"/>
    </source>
</evidence>
<comment type="cofactor">
    <cofactor evidence="1">
        <name>FAD</name>
        <dbReference type="ChEBI" id="CHEBI:57692"/>
    </cofactor>
</comment>
<dbReference type="Gene3D" id="3.50.50.60">
    <property type="entry name" value="FAD/NAD(P)-binding domain"/>
    <property type="match status" value="1"/>
</dbReference>
<evidence type="ECO:0000256" key="4">
    <source>
        <dbReference type="ARBA" id="ARBA00022827"/>
    </source>
</evidence>
<protein>
    <submittedName>
        <fullName evidence="8">GMC family oxidoreductase</fullName>
    </submittedName>
</protein>
<dbReference type="PROSITE" id="PS00624">
    <property type="entry name" value="GMC_OXRED_2"/>
    <property type="match status" value="1"/>
</dbReference>
<evidence type="ECO:0000256" key="3">
    <source>
        <dbReference type="ARBA" id="ARBA00022630"/>
    </source>
</evidence>
<dbReference type="SUPFAM" id="SSF51905">
    <property type="entry name" value="FAD/NAD(P)-binding domain"/>
    <property type="match status" value="1"/>
</dbReference>
<dbReference type="PANTHER" id="PTHR11552:SF147">
    <property type="entry name" value="CHOLINE DEHYDROGENASE, MITOCHONDRIAL"/>
    <property type="match status" value="1"/>
</dbReference>
<sequence>MVEFDYIVIGAGSAGCVLADQLSKDAASTVLVLEAGGSDRSFWIRTPIGYGRTFFDPRINWMYETEVDPNTGSRKSYWPRGKVIGGSSSINALIYCRGMPGDFEDWEALGAAGWGWDTVRSHYEALETRVGEDGSSSGSGPLYVTNVRREIHPCNRHYFAMAREMGLPVTDDCNGPEPEGVTHYRITTRAGRRWSSADAFLKPALKRRNVKLVTNAMVERVDISGRRATGVSVLLAGGRQQFRARREVIVAAGAVNSPKLLQMSGIGPGELLNGMGIDIVHDNANVGGNLQDHLGINYYYKASEPTLNSMLSPWWGKLLQGMRYVLFKRGPLGLSVNQCGGFVRSRAELDRPDQQLYLNPVTYTTSPSNKRPIINPDPFAGFILSFQPSRPSSRGRIDIRSADPAAAPRIVPNYLSTQKDLDDVVAGGRLVQRMARTPAIRAFATQAMAPDIERFDDDAILEDFRQRCGSVFHPVSTCRMGNSEATAVVDHNLKVFGVEGLRVADASAFPNITSGNTNAPTIMLAHRAASLILQDRPRGPVPIQT</sequence>
<name>A0ABV7KFK1_9HYPH</name>
<comment type="similarity">
    <text evidence="2 5">Belongs to the GMC oxidoreductase family.</text>
</comment>
<dbReference type="RefSeq" id="WP_378219767.1">
    <property type="nucleotide sequence ID" value="NZ_JBHRTK010000009.1"/>
</dbReference>